<evidence type="ECO:0000313" key="8">
    <source>
        <dbReference type="EMBL" id="KAI9637989.1"/>
    </source>
</evidence>
<feature type="compositionally biased region" description="Basic and acidic residues" evidence="6">
    <location>
        <begin position="249"/>
        <end position="259"/>
    </location>
</feature>
<dbReference type="RefSeq" id="XP_052947766.1">
    <property type="nucleotide sequence ID" value="XM_053091953.1"/>
</dbReference>
<evidence type="ECO:0000256" key="2">
    <source>
        <dbReference type="ARBA" id="ARBA00022942"/>
    </source>
</evidence>
<gene>
    <name evidence="8" type="ORF">MKK02DRAFT_42372</name>
</gene>
<comment type="subcellular location">
    <subcellularLocation>
        <location evidence="5">Cytoplasm</location>
    </subcellularLocation>
    <subcellularLocation>
        <location evidence="5">Nucleus</location>
    </subcellularLocation>
</comment>
<dbReference type="PROSITE" id="PS51475">
    <property type="entry name" value="PROTEASOME_ALPHA_2"/>
    <property type="match status" value="1"/>
</dbReference>
<feature type="region of interest" description="Disordered" evidence="6">
    <location>
        <begin position="224"/>
        <end position="259"/>
    </location>
</feature>
<dbReference type="Proteomes" id="UP001164286">
    <property type="component" value="Unassembled WGS sequence"/>
</dbReference>
<dbReference type="PROSITE" id="PS00388">
    <property type="entry name" value="PROTEASOME_ALPHA_1"/>
    <property type="match status" value="1"/>
</dbReference>
<evidence type="ECO:0000259" key="7">
    <source>
        <dbReference type="PROSITE" id="PS00388"/>
    </source>
</evidence>
<dbReference type="PANTHER" id="PTHR11599">
    <property type="entry name" value="PROTEASOME SUBUNIT ALPHA/BETA"/>
    <property type="match status" value="1"/>
</dbReference>
<dbReference type="GO" id="GO:0005737">
    <property type="term" value="C:cytoplasm"/>
    <property type="evidence" value="ECO:0007669"/>
    <property type="project" value="UniProtKB-SubCell"/>
</dbReference>
<dbReference type="Pfam" id="PF10584">
    <property type="entry name" value="Proteasome_A_N"/>
    <property type="match status" value="1"/>
</dbReference>
<feature type="domain" description="Proteasome alpha-type subunits" evidence="7">
    <location>
        <begin position="6"/>
        <end position="28"/>
    </location>
</feature>
<evidence type="ECO:0000256" key="4">
    <source>
        <dbReference type="PROSITE-ProRule" id="PRU00808"/>
    </source>
</evidence>
<protein>
    <recommendedName>
        <fullName evidence="5">Proteasome subunit alpha type</fullName>
    </recommendedName>
</protein>
<dbReference type="InterPro" id="IPR001353">
    <property type="entry name" value="Proteasome_sua/b"/>
</dbReference>
<dbReference type="InterPro" id="IPR050115">
    <property type="entry name" value="Proteasome_alpha"/>
</dbReference>
<dbReference type="SMART" id="SM00948">
    <property type="entry name" value="Proteasome_A_N"/>
    <property type="match status" value="1"/>
</dbReference>
<evidence type="ECO:0000256" key="6">
    <source>
        <dbReference type="SAM" id="MobiDB-lite"/>
    </source>
</evidence>
<keyword evidence="3 5" id="KW-0539">Nucleus</keyword>
<dbReference type="InterPro" id="IPR000426">
    <property type="entry name" value="Proteasome_asu_N"/>
</dbReference>
<reference evidence="8" key="1">
    <citation type="journal article" date="2022" name="G3 (Bethesda)">
        <title>High quality genome of the basidiomycete yeast Dioszegia hungarica PDD-24b-2 isolated from cloud water.</title>
        <authorList>
            <person name="Jarrige D."/>
            <person name="Haridas S."/>
            <person name="Bleykasten-Grosshans C."/>
            <person name="Joly M."/>
            <person name="Nadalig T."/>
            <person name="Sancelme M."/>
            <person name="Vuilleumier S."/>
            <person name="Grigoriev I.V."/>
            <person name="Amato P."/>
            <person name="Bringel F."/>
        </authorList>
    </citation>
    <scope>NUCLEOTIDE SEQUENCE</scope>
    <source>
        <strain evidence="8">PDD-24b-2</strain>
    </source>
</reference>
<dbReference type="GO" id="GO:0005634">
    <property type="term" value="C:nucleus"/>
    <property type="evidence" value="ECO:0007669"/>
    <property type="project" value="UniProtKB-SubCell"/>
</dbReference>
<proteinExistence type="inferred from homology"/>
<evidence type="ECO:0000256" key="5">
    <source>
        <dbReference type="RuleBase" id="RU000551"/>
    </source>
</evidence>
<comment type="similarity">
    <text evidence="4 5">Belongs to the peptidase T1A family.</text>
</comment>
<evidence type="ECO:0000256" key="1">
    <source>
        <dbReference type="ARBA" id="ARBA00022490"/>
    </source>
</evidence>
<name>A0AA38HFG9_9TREE</name>
<evidence type="ECO:0000313" key="9">
    <source>
        <dbReference type="Proteomes" id="UP001164286"/>
    </source>
</evidence>
<comment type="caution">
    <text evidence="8">The sequence shown here is derived from an EMBL/GenBank/DDBJ whole genome shotgun (WGS) entry which is preliminary data.</text>
</comment>
<dbReference type="EMBL" id="JAKWFO010000003">
    <property type="protein sequence ID" value="KAI9637989.1"/>
    <property type="molecule type" value="Genomic_DNA"/>
</dbReference>
<dbReference type="GeneID" id="77731158"/>
<keyword evidence="2 4" id="KW-0647">Proteasome</keyword>
<dbReference type="Gene3D" id="3.60.20.10">
    <property type="entry name" value="Glutamine Phosphoribosylpyrophosphate, subunit 1, domain 1"/>
    <property type="match status" value="1"/>
</dbReference>
<dbReference type="FunFam" id="3.60.20.10:FF:000026">
    <property type="entry name" value="Proteasome subunit alpha type-1"/>
    <property type="match status" value="1"/>
</dbReference>
<dbReference type="InterPro" id="IPR029055">
    <property type="entry name" value="Ntn_hydrolases_N"/>
</dbReference>
<evidence type="ECO:0000256" key="3">
    <source>
        <dbReference type="ARBA" id="ARBA00023242"/>
    </source>
</evidence>
<comment type="subunit">
    <text evidence="5">The 26S proteasome consists of a 20S proteasome core and two 19S regulatory subunits.</text>
</comment>
<dbReference type="Pfam" id="PF00227">
    <property type="entry name" value="Proteasome"/>
    <property type="match status" value="1"/>
</dbReference>
<dbReference type="AlphaFoldDB" id="A0AA38HFG9"/>
<keyword evidence="9" id="KW-1185">Reference proteome</keyword>
<sequence>MSRSSYDRYLTVFSPEGRLYQVEYAFKAISGAGVTAVAVRGRDTAVVITQRKVPDKLLDPETITHLFQITPTIGCVMTGMIADARAQVQRTRSEAASFRYKYGYEITPDALAKRMANINQVYTQRAGMRPLGISMILIGPDDERGPQIFQLDPAGFFTGYKATASGQKQTEANNYLEKKWKTMETDKKVLERADVIEMAIECLSTVCATDFKASEIEIGISSTSADEPAKNGKAGASGMFRQMDEEERGEWLVRVGEKD</sequence>
<dbReference type="InterPro" id="IPR023332">
    <property type="entry name" value="Proteasome_alpha-type"/>
</dbReference>
<dbReference type="SUPFAM" id="SSF56235">
    <property type="entry name" value="N-terminal nucleophile aminohydrolases (Ntn hydrolases)"/>
    <property type="match status" value="1"/>
</dbReference>
<organism evidence="8 9">
    <name type="scientific">Dioszegia hungarica</name>
    <dbReference type="NCBI Taxonomy" id="4972"/>
    <lineage>
        <taxon>Eukaryota</taxon>
        <taxon>Fungi</taxon>
        <taxon>Dikarya</taxon>
        <taxon>Basidiomycota</taxon>
        <taxon>Agaricomycotina</taxon>
        <taxon>Tremellomycetes</taxon>
        <taxon>Tremellales</taxon>
        <taxon>Bulleribasidiaceae</taxon>
        <taxon>Dioszegia</taxon>
    </lineage>
</organism>
<dbReference type="GO" id="GO:0006511">
    <property type="term" value="P:ubiquitin-dependent protein catabolic process"/>
    <property type="evidence" value="ECO:0007669"/>
    <property type="project" value="InterPro"/>
</dbReference>
<dbReference type="InterPro" id="IPR034642">
    <property type="entry name" value="Proteasome_subunit_alpha6"/>
</dbReference>
<dbReference type="CDD" id="cd03754">
    <property type="entry name" value="proteasome_alpha_type_6"/>
    <property type="match status" value="1"/>
</dbReference>
<keyword evidence="1 5" id="KW-0963">Cytoplasm</keyword>
<dbReference type="GO" id="GO:0019773">
    <property type="term" value="C:proteasome core complex, alpha-subunit complex"/>
    <property type="evidence" value="ECO:0007669"/>
    <property type="project" value="UniProtKB-UniRule"/>
</dbReference>
<accession>A0AA38HFG9</accession>